<name>T0ZI38_9ZZZZ</name>
<reference evidence="2" key="2">
    <citation type="journal article" date="2014" name="ISME J.">
        <title>Microbial stratification in low pH oxic and suboxic macroscopic growths along an acid mine drainage.</title>
        <authorList>
            <person name="Mendez-Garcia C."/>
            <person name="Mesa V."/>
            <person name="Sprenger R.R."/>
            <person name="Richter M."/>
            <person name="Diez M.S."/>
            <person name="Solano J."/>
            <person name="Bargiela R."/>
            <person name="Golyshina O.V."/>
            <person name="Manteca A."/>
            <person name="Ramos J.L."/>
            <person name="Gallego J.R."/>
            <person name="Llorente I."/>
            <person name="Martins Dos Santos V.A."/>
            <person name="Jensen O.N."/>
            <person name="Pelaez A.I."/>
            <person name="Sanchez J."/>
            <person name="Ferrer M."/>
        </authorList>
    </citation>
    <scope>NUCLEOTIDE SEQUENCE</scope>
</reference>
<dbReference type="PANTHER" id="PTHR43792">
    <property type="entry name" value="GNAT FAMILY, PUTATIVE (AFU_ORTHOLOGUE AFUA_3G00765)-RELATED-RELATED"/>
    <property type="match status" value="1"/>
</dbReference>
<proteinExistence type="predicted"/>
<evidence type="ECO:0000313" key="2">
    <source>
        <dbReference type="EMBL" id="EQD29500.1"/>
    </source>
</evidence>
<reference evidence="2" key="1">
    <citation type="submission" date="2013-08" db="EMBL/GenBank/DDBJ databases">
        <authorList>
            <person name="Mendez C."/>
            <person name="Richter M."/>
            <person name="Ferrer M."/>
            <person name="Sanchez J."/>
        </authorList>
    </citation>
    <scope>NUCLEOTIDE SEQUENCE</scope>
</reference>
<dbReference type="SUPFAM" id="SSF55729">
    <property type="entry name" value="Acyl-CoA N-acyltransferases (Nat)"/>
    <property type="match status" value="1"/>
</dbReference>
<protein>
    <submittedName>
        <fullName evidence="2">GCN5-related N-acetyltransferase</fullName>
    </submittedName>
</protein>
<dbReference type="InterPro" id="IPR016181">
    <property type="entry name" value="Acyl_CoA_acyltransferase"/>
</dbReference>
<gene>
    <name evidence="2" type="ORF">B1B_18739</name>
</gene>
<keyword evidence="2" id="KW-0808">Transferase</keyword>
<evidence type="ECO:0000259" key="1">
    <source>
        <dbReference type="PROSITE" id="PS51186"/>
    </source>
</evidence>
<accession>T0ZI38</accession>
<organism evidence="2">
    <name type="scientific">mine drainage metagenome</name>
    <dbReference type="NCBI Taxonomy" id="410659"/>
    <lineage>
        <taxon>unclassified sequences</taxon>
        <taxon>metagenomes</taxon>
        <taxon>ecological metagenomes</taxon>
    </lineage>
</organism>
<dbReference type="Gene3D" id="3.40.630.30">
    <property type="match status" value="1"/>
</dbReference>
<dbReference type="EMBL" id="AUZY01012562">
    <property type="protein sequence ID" value="EQD29500.1"/>
    <property type="molecule type" value="Genomic_DNA"/>
</dbReference>
<dbReference type="InterPro" id="IPR000182">
    <property type="entry name" value="GNAT_dom"/>
</dbReference>
<comment type="caution">
    <text evidence="2">The sequence shown here is derived from an EMBL/GenBank/DDBJ whole genome shotgun (WGS) entry which is preliminary data.</text>
</comment>
<sequence>MGRFEMFGRPTIAYWVARRFWRKGVATAALTAFLAERTERPLYARAAADNAASARVLAKCGFRPYGRERAFAEARGEEIEEQLFVLPTPDPSRADRP</sequence>
<dbReference type="GO" id="GO:0016747">
    <property type="term" value="F:acyltransferase activity, transferring groups other than amino-acyl groups"/>
    <property type="evidence" value="ECO:0007669"/>
    <property type="project" value="InterPro"/>
</dbReference>
<feature type="domain" description="N-acetyltransferase" evidence="1">
    <location>
        <begin position="1"/>
        <end position="86"/>
    </location>
</feature>
<dbReference type="AlphaFoldDB" id="T0ZI38"/>
<dbReference type="Pfam" id="PF13302">
    <property type="entry name" value="Acetyltransf_3"/>
    <property type="match status" value="1"/>
</dbReference>
<dbReference type="InterPro" id="IPR051531">
    <property type="entry name" value="N-acetyltransferase"/>
</dbReference>
<dbReference type="PROSITE" id="PS51186">
    <property type="entry name" value="GNAT"/>
    <property type="match status" value="1"/>
</dbReference>